<sequence>MFKETEKPLNREAMLKRNVLRYMEIYMISKLNRREDTFYDWNHVSIVFNINLLKFVYFTLFL</sequence>
<evidence type="ECO:0000313" key="2">
    <source>
        <dbReference type="Proteomes" id="UP000036261"/>
    </source>
</evidence>
<dbReference type="AlphaFoldDB" id="A0A0J7I5I2"/>
<dbReference type="Proteomes" id="UP000036261">
    <property type="component" value="Unassembled WGS sequence"/>
</dbReference>
<accession>A0A0J7I5I2</accession>
<keyword evidence="2" id="KW-1185">Reference proteome</keyword>
<dbReference type="EMBL" id="LFND01000005">
    <property type="protein sequence ID" value="KMQ61618.1"/>
    <property type="molecule type" value="Genomic_DNA"/>
</dbReference>
<organism evidence="1 2">
    <name type="scientific">Chryseobacterium angstadtii</name>
    <dbReference type="NCBI Taxonomy" id="558151"/>
    <lineage>
        <taxon>Bacteria</taxon>
        <taxon>Pseudomonadati</taxon>
        <taxon>Bacteroidota</taxon>
        <taxon>Flavobacteriia</taxon>
        <taxon>Flavobacteriales</taxon>
        <taxon>Weeksellaceae</taxon>
        <taxon>Chryseobacterium group</taxon>
        <taxon>Chryseobacterium</taxon>
    </lineage>
</organism>
<reference evidence="1 2" key="1">
    <citation type="journal article" date="2013" name="Int. J. Syst. Evol. Microbiol.">
        <title>Chryseobacterium angstadtii sp. nov., isolated from a newt tank.</title>
        <authorList>
            <person name="Kirk K.E."/>
            <person name="Hoffman J.A."/>
            <person name="Smith K.A."/>
            <person name="Strahan B.L."/>
            <person name="Failor K.C."/>
            <person name="Krebs J.E."/>
            <person name="Gale A.N."/>
            <person name="Do T.D."/>
            <person name="Sontag T.C."/>
            <person name="Batties A.M."/>
            <person name="Mistiszyn K."/>
            <person name="Newman J.D."/>
        </authorList>
    </citation>
    <scope>NUCLEOTIDE SEQUENCE [LARGE SCALE GENOMIC DNA]</scope>
    <source>
        <strain evidence="1 2">KM</strain>
    </source>
</reference>
<proteinExistence type="predicted"/>
<protein>
    <submittedName>
        <fullName evidence="1">Uncharacterized protein</fullName>
    </submittedName>
</protein>
<comment type="caution">
    <text evidence="1">The sequence shown here is derived from an EMBL/GenBank/DDBJ whole genome shotgun (WGS) entry which is preliminary data.</text>
</comment>
<dbReference type="PATRIC" id="fig|558151.6.peg.3516"/>
<evidence type="ECO:0000313" key="1">
    <source>
        <dbReference type="EMBL" id="KMQ61618.1"/>
    </source>
</evidence>
<name>A0A0J7I5I2_9FLAO</name>
<dbReference type="STRING" id="558151.ACM46_16630"/>
<gene>
    <name evidence="1" type="ORF">ACM46_16630</name>
</gene>